<dbReference type="PATRIC" id="fig|49547.3.peg.617"/>
<gene>
    <name evidence="1" type="ORF">MBCUR_05910</name>
</gene>
<organism evidence="1 2">
    <name type="scientific">Methanobrevibacter curvatus</name>
    <dbReference type="NCBI Taxonomy" id="49547"/>
    <lineage>
        <taxon>Archaea</taxon>
        <taxon>Methanobacteriati</taxon>
        <taxon>Methanobacteriota</taxon>
        <taxon>Methanomada group</taxon>
        <taxon>Methanobacteria</taxon>
        <taxon>Methanobacteriales</taxon>
        <taxon>Methanobacteriaceae</taxon>
        <taxon>Methanobrevibacter</taxon>
    </lineage>
</organism>
<dbReference type="EMBL" id="LWMV01000105">
    <property type="protein sequence ID" value="KZX14367.1"/>
    <property type="molecule type" value="Genomic_DNA"/>
</dbReference>
<protein>
    <submittedName>
        <fullName evidence="1">Uncharacterized protein</fullName>
    </submittedName>
</protein>
<dbReference type="RefSeq" id="WP_067089994.1">
    <property type="nucleotide sequence ID" value="NZ_LWMV01000105.1"/>
</dbReference>
<dbReference type="Proteomes" id="UP000077245">
    <property type="component" value="Unassembled WGS sequence"/>
</dbReference>
<reference evidence="1 2" key="1">
    <citation type="submission" date="2016-04" db="EMBL/GenBank/DDBJ databases">
        <title>Genome sequence of Methanobrevibacter curvatus DSM 11111.</title>
        <authorList>
            <person name="Poehlein A."/>
            <person name="Seedorf H."/>
            <person name="Daniel R."/>
        </authorList>
    </citation>
    <scope>NUCLEOTIDE SEQUENCE [LARGE SCALE GENOMIC DNA]</scope>
    <source>
        <strain evidence="1 2">DSM 11111</strain>
    </source>
</reference>
<dbReference type="AlphaFoldDB" id="A0A166CHF2"/>
<comment type="caution">
    <text evidence="1">The sequence shown here is derived from an EMBL/GenBank/DDBJ whole genome shotgun (WGS) entry which is preliminary data.</text>
</comment>
<name>A0A166CHF2_9EURY</name>
<keyword evidence="2" id="KW-1185">Reference proteome</keyword>
<accession>A0A166CHF2</accession>
<sequence length="497" mass="56750">MNFSKAGKYLSLIPLVLAIFSISVGISVAAGENSSSTQSVDCNNYISYYNISSDVNVDYKSAPSLENDLTNSNFNINGLISGISFNLNNHADFYYEYNLYDVFALSNENPVNANSSHALNCKFSSIQTNISQIFSEQLFNTSSFILTNDTLNFNERNINQLNNNLSKVSDDNLIGLNNSNELYKNFIFTNVDFDSEFINFLAHYNKIINTGSESFIIKKNKSNNELNIFSFDRNWDELIELEFGSHKLIASKLFVSNYAKSCNILGKSVHKISSFEYFNKNLLDDFSTVNLYENDLCKNKCTLVNENQIIKNNNSLFYIFNNSKNNSKIYANKLSVPENYSSDDNEDEEPSDSIDLGNRFIFYFNSFETSNEFYKILDNNKFYGNLTPLKTSIFNILESYSTNTDYFSNETTSFEIVDIKNDSINFGIITDYSNLLNSNPLKFLNNHVINQDYFNSFNDLGIIVYYNIFNISYNFNTQDKNLLALVYGIVGIEGILQ</sequence>
<evidence type="ECO:0000313" key="1">
    <source>
        <dbReference type="EMBL" id="KZX14367.1"/>
    </source>
</evidence>
<evidence type="ECO:0000313" key="2">
    <source>
        <dbReference type="Proteomes" id="UP000077245"/>
    </source>
</evidence>
<proteinExistence type="predicted"/>